<dbReference type="PANTHER" id="PTHR13886">
    <property type="entry name" value="JNK/SAPK-ASSOCIATED PROTEIN"/>
    <property type="match status" value="1"/>
</dbReference>
<dbReference type="Proteomes" id="UP000230423">
    <property type="component" value="Unassembled WGS sequence"/>
</dbReference>
<sequence length="273" mass="30930">MYHAHTFEHLQDVDIEPYVTKMLGTSRLDFSYMRTTALLISNRRLWIGTGTGVVISVPLSDSAPREVEDDQEAELRKMLVISGGDGYIDFRIGAGSKAFMEYRELPGRVLEIHHTETPYYRRGEGIAKLLVKMALKVQHCKKAMEFFITFSNFLHFPIIRDQSVSDKIVSSGVVLLFFQLFQHEVVAGLYQNVVTSGSGSKAKLHYREIPGRVLDFDHTETPKDQQGKGIAKILVQEGLKYAAENNYKVKPTCPYVAKYVSEKGTSEEKKLIF</sequence>
<protein>
    <recommendedName>
        <fullName evidence="2">Protein NATD1</fullName>
    </recommendedName>
    <alternativeName>
        <fullName evidence="3">N-acetyltransferase domain-containing protein 1</fullName>
    </alternativeName>
</protein>
<evidence type="ECO:0000313" key="5">
    <source>
        <dbReference type="EMBL" id="PIO71790.1"/>
    </source>
</evidence>
<dbReference type="GO" id="GO:0019894">
    <property type="term" value="F:kinesin binding"/>
    <property type="evidence" value="ECO:0007669"/>
    <property type="project" value="TreeGrafter"/>
</dbReference>
<organism evidence="5 6">
    <name type="scientific">Teladorsagia circumcincta</name>
    <name type="common">Brown stomach worm</name>
    <name type="synonym">Ostertagia circumcincta</name>
    <dbReference type="NCBI Taxonomy" id="45464"/>
    <lineage>
        <taxon>Eukaryota</taxon>
        <taxon>Metazoa</taxon>
        <taxon>Ecdysozoa</taxon>
        <taxon>Nematoda</taxon>
        <taxon>Chromadorea</taxon>
        <taxon>Rhabditida</taxon>
        <taxon>Rhabditina</taxon>
        <taxon>Rhabditomorpha</taxon>
        <taxon>Strongyloidea</taxon>
        <taxon>Trichostrongylidae</taxon>
        <taxon>Teladorsagia</taxon>
    </lineage>
</organism>
<name>A0A2G9UQP4_TELCI</name>
<reference evidence="5 6" key="1">
    <citation type="submission" date="2015-09" db="EMBL/GenBank/DDBJ databases">
        <title>Draft genome of the parasitic nematode Teladorsagia circumcincta isolate WARC Sus (inbred).</title>
        <authorList>
            <person name="Mitreva M."/>
        </authorList>
    </citation>
    <scope>NUCLEOTIDE SEQUENCE [LARGE SCALE GENOMIC DNA]</scope>
    <source>
        <strain evidence="5 6">S</strain>
    </source>
</reference>
<proteinExistence type="inferred from homology"/>
<comment type="similarity">
    <text evidence="1">Belongs to the NATD1 family.</text>
</comment>
<dbReference type="InterPro" id="IPR039911">
    <property type="entry name" value="JIP3/JIP4"/>
</dbReference>
<evidence type="ECO:0000259" key="4">
    <source>
        <dbReference type="PROSITE" id="PS51729"/>
    </source>
</evidence>
<accession>A0A2G9UQP4</accession>
<dbReference type="GO" id="GO:0005737">
    <property type="term" value="C:cytoplasm"/>
    <property type="evidence" value="ECO:0007669"/>
    <property type="project" value="TreeGrafter"/>
</dbReference>
<dbReference type="SUPFAM" id="SSF55729">
    <property type="entry name" value="Acyl-CoA N-acyltransferases (Nat)"/>
    <property type="match status" value="2"/>
</dbReference>
<feature type="domain" description="N-acetyltransferase" evidence="4">
    <location>
        <begin position="182"/>
        <end position="273"/>
    </location>
</feature>
<dbReference type="PROSITE" id="PS51729">
    <property type="entry name" value="GNAT_YJDJ"/>
    <property type="match status" value="1"/>
</dbReference>
<keyword evidence="6" id="KW-1185">Reference proteome</keyword>
<evidence type="ECO:0000256" key="3">
    <source>
        <dbReference type="ARBA" id="ARBA00031876"/>
    </source>
</evidence>
<dbReference type="InterPro" id="IPR031165">
    <property type="entry name" value="GNAT_YJDJ"/>
</dbReference>
<dbReference type="GO" id="GO:0008432">
    <property type="term" value="F:JUN kinase binding"/>
    <property type="evidence" value="ECO:0007669"/>
    <property type="project" value="TreeGrafter"/>
</dbReference>
<dbReference type="GO" id="GO:0016192">
    <property type="term" value="P:vesicle-mediated transport"/>
    <property type="evidence" value="ECO:0007669"/>
    <property type="project" value="TreeGrafter"/>
</dbReference>
<dbReference type="GO" id="GO:0005078">
    <property type="term" value="F:MAP-kinase scaffold activity"/>
    <property type="evidence" value="ECO:0007669"/>
    <property type="project" value="InterPro"/>
</dbReference>
<dbReference type="OrthoDB" id="74247at2759"/>
<dbReference type="AlphaFoldDB" id="A0A2G9UQP4"/>
<dbReference type="EMBL" id="KZ345844">
    <property type="protein sequence ID" value="PIO71790.1"/>
    <property type="molecule type" value="Genomic_DNA"/>
</dbReference>
<dbReference type="PANTHER" id="PTHR13886:SF4">
    <property type="entry name" value="JNK-INTERACTING PROTEIN 3"/>
    <property type="match status" value="1"/>
</dbReference>
<dbReference type="InterPro" id="IPR016181">
    <property type="entry name" value="Acyl_CoA_acyltransferase"/>
</dbReference>
<dbReference type="Pfam" id="PF14542">
    <property type="entry name" value="Acetyltransf_CG"/>
    <property type="match status" value="2"/>
</dbReference>
<gene>
    <name evidence="5" type="ORF">TELCIR_06304</name>
</gene>
<dbReference type="Pfam" id="PF19056">
    <property type="entry name" value="WD40_2"/>
    <property type="match status" value="1"/>
</dbReference>
<evidence type="ECO:0000313" key="6">
    <source>
        <dbReference type="Proteomes" id="UP000230423"/>
    </source>
</evidence>
<dbReference type="Gene3D" id="3.40.630.30">
    <property type="match status" value="2"/>
</dbReference>
<dbReference type="GO" id="GO:0030159">
    <property type="term" value="F:signaling receptor complex adaptor activity"/>
    <property type="evidence" value="ECO:0007669"/>
    <property type="project" value="TreeGrafter"/>
</dbReference>
<evidence type="ECO:0000256" key="1">
    <source>
        <dbReference type="ARBA" id="ARBA00006233"/>
    </source>
</evidence>
<evidence type="ECO:0000256" key="2">
    <source>
        <dbReference type="ARBA" id="ARBA00020243"/>
    </source>
</evidence>